<dbReference type="GeneID" id="92210037"/>
<dbReference type="Proteomes" id="UP001497383">
    <property type="component" value="Chromosome 6"/>
</dbReference>
<dbReference type="Gene3D" id="1.10.472.10">
    <property type="entry name" value="Cyclin-like"/>
    <property type="match status" value="1"/>
</dbReference>
<accession>A0ABP0ZR65</accession>
<reference evidence="2 3" key="1">
    <citation type="submission" date="2024-03" db="EMBL/GenBank/DDBJ databases">
        <authorList>
            <person name="Brejova B."/>
        </authorList>
    </citation>
    <scope>NUCLEOTIDE SEQUENCE [LARGE SCALE GENOMIC DNA]</scope>
    <source>
        <strain evidence="2 3">CBS 14171</strain>
    </source>
</reference>
<organism evidence="2 3">
    <name type="scientific">Lodderomyces beijingensis</name>
    <dbReference type="NCBI Taxonomy" id="1775926"/>
    <lineage>
        <taxon>Eukaryota</taxon>
        <taxon>Fungi</taxon>
        <taxon>Dikarya</taxon>
        <taxon>Ascomycota</taxon>
        <taxon>Saccharomycotina</taxon>
        <taxon>Pichiomycetes</taxon>
        <taxon>Debaryomycetaceae</taxon>
        <taxon>Candida/Lodderomyces clade</taxon>
        <taxon>Lodderomyces</taxon>
    </lineage>
</organism>
<dbReference type="RefSeq" id="XP_066831779.1">
    <property type="nucleotide sequence ID" value="XM_066975107.1"/>
</dbReference>
<evidence type="ECO:0008006" key="4">
    <source>
        <dbReference type="Google" id="ProtNLM"/>
    </source>
</evidence>
<evidence type="ECO:0000313" key="2">
    <source>
        <dbReference type="EMBL" id="CAK9440972.1"/>
    </source>
</evidence>
<gene>
    <name evidence="2" type="ORF">LODBEIA_P48410</name>
</gene>
<evidence type="ECO:0000256" key="1">
    <source>
        <dbReference type="SAM" id="MobiDB-lite"/>
    </source>
</evidence>
<protein>
    <recommendedName>
        <fullName evidence="4">Cyclin N-terminal domain-containing protein</fullName>
    </recommendedName>
</protein>
<sequence length="411" mass="46667">MDQFYINGYIKLLWILISNTRKSPASSTSHRLFTQFNTRYGKFIQQLINNSQVSSTNLMISLYYLYKYYYKNSILSHSVCEETDGETAETLTSSTIIYMILASLILSNKCYDDQSYTLKTWWIIIDTTNKQMPTVELDLKLLNSIESYFLASLNFKLSFIEMSQDVQFWSMIECDSLFRFNRSILNKFKALVNVGSGQDDDKTSRQQQHQNCYSPWQGVGAVQEATNLNITPPLLCPAASPVPSATTTFSSPLDYPLTPHTPFSHSHEDYGSNKKRRTNNSLLSNPVRVLPPQMCITPVNMPPPPQANYKPTSAAPPTAYYNGNLPCTQPCCQPHSHSQNFAVPPATLHQQYLAPTLPPLQSSHLYTKHNTTTYSTAIQQPYLHYQAPAPLPQVHSVAVNPYTCQPYFVYW</sequence>
<dbReference type="EMBL" id="OZ022410">
    <property type="protein sequence ID" value="CAK9440972.1"/>
    <property type="molecule type" value="Genomic_DNA"/>
</dbReference>
<name>A0ABP0ZR65_9ASCO</name>
<evidence type="ECO:0000313" key="3">
    <source>
        <dbReference type="Proteomes" id="UP001497383"/>
    </source>
</evidence>
<keyword evidence="3" id="KW-1185">Reference proteome</keyword>
<feature type="region of interest" description="Disordered" evidence="1">
    <location>
        <begin position="260"/>
        <end position="285"/>
    </location>
</feature>
<proteinExistence type="predicted"/>